<evidence type="ECO:0000313" key="10">
    <source>
        <dbReference type="EMBL" id="GGY74714.1"/>
    </source>
</evidence>
<evidence type="ECO:0000256" key="4">
    <source>
        <dbReference type="ARBA" id="ARBA00022989"/>
    </source>
</evidence>
<evidence type="ECO:0000256" key="1">
    <source>
        <dbReference type="ARBA" id="ARBA00004651"/>
    </source>
</evidence>
<keyword evidence="5 7" id="KW-0472">Membrane</keyword>
<feature type="transmembrane region" description="Helical" evidence="7">
    <location>
        <begin position="384"/>
        <end position="403"/>
    </location>
</feature>
<comment type="caution">
    <text evidence="10">The sequence shown here is derived from an EMBL/GenBank/DDBJ whole genome shotgun (WGS) entry which is preliminary data.</text>
</comment>
<gene>
    <name evidence="10" type="ORF">GCM10011613_20220</name>
</gene>
<dbReference type="PANTHER" id="PTHR30572:SF4">
    <property type="entry name" value="ABC TRANSPORTER PERMEASE YTRF"/>
    <property type="match status" value="1"/>
</dbReference>
<evidence type="ECO:0000256" key="7">
    <source>
        <dbReference type="SAM" id="Phobius"/>
    </source>
</evidence>
<sequence>MVLNIHNFKAAFYSLLKVKGYVITIVLTLGITLGALVAMFNLNYQLLAAPLPYPNPNELIMVQGQRWENNEIRSTKRAPYPALIEAYQQKDNFFSDKALVAYGIDVERSLPENPSINIGAITPEFLATIHAPLALGRHFNADEGLNAMVPVAILSFHTWEKLYQRKPDILDETVNFKGVTFKIVGVLARDFVEPVLFASSWQTDVWLPFDFNDIDSRTEWRYLSSQAHLVGRLKTNNLIPEAEHYFSSWVATRFKEETKGLAGFDNLSARFKFFSYKEVITGDAGQQGLLMLAGAITLLLIAAANITNLILARAANQQRAMAIQVALGAQKLHVFRSVFAEILLLMIGATAFAVVIAVSILEILKILAQGQLPRVNELHLNFPTILFAAICAFILAAVFSLIVSRQINYRALNSMLQTSGKGGGIQISQRIRNLLILSQVALTGILLIANLQILQESRHQLTQPLGFNTADTFQASLNMGTLLAAATEEERVSYLHNIMDELRANPKVLAVGIGSLSPVSYWTGTLSTANIQTEYGSTAVIPATLTWADESYLGILDIPLVAGNYYKDADMRAGNKVVVVNQTLAHRLQADGQVLGKQIFWAGSKDASPSQIVGIVKDIQLPGRAELSRIFSAVIPTEYPQLLIKVKPGQQLTNIELNTLMAKVNPQVKVFRLLTTEQARDLFTANQKTTAGLTATLAVLALGLAAIGIYGVLSYSVQLRRFELGIRMAIGARPAKIFIHILKDNVTPVMLGLLVAMLIAFGFWIWLEQSSYSLRTNMWGWCLPVLLIALLTAVTSLLSVWQIIRKPASFALRGE</sequence>
<evidence type="ECO:0000259" key="9">
    <source>
        <dbReference type="Pfam" id="PF12704"/>
    </source>
</evidence>
<evidence type="ECO:0008006" key="12">
    <source>
        <dbReference type="Google" id="ProtNLM"/>
    </source>
</evidence>
<evidence type="ECO:0000313" key="11">
    <source>
        <dbReference type="Proteomes" id="UP000619761"/>
    </source>
</evidence>
<evidence type="ECO:0000256" key="3">
    <source>
        <dbReference type="ARBA" id="ARBA00022692"/>
    </source>
</evidence>
<keyword evidence="11" id="KW-1185">Reference proteome</keyword>
<feature type="transmembrane region" description="Helical" evidence="7">
    <location>
        <begin position="691"/>
        <end position="713"/>
    </location>
</feature>
<evidence type="ECO:0000256" key="5">
    <source>
        <dbReference type="ARBA" id="ARBA00023136"/>
    </source>
</evidence>
<dbReference type="Pfam" id="PF12704">
    <property type="entry name" value="MacB_PCD"/>
    <property type="match status" value="2"/>
</dbReference>
<reference evidence="11" key="1">
    <citation type="journal article" date="2019" name="Int. J. Syst. Evol. Microbiol.">
        <title>The Global Catalogue of Microorganisms (GCM) 10K type strain sequencing project: providing services to taxonomists for standard genome sequencing and annotation.</title>
        <authorList>
            <consortium name="The Broad Institute Genomics Platform"/>
            <consortium name="The Broad Institute Genome Sequencing Center for Infectious Disease"/>
            <person name="Wu L."/>
            <person name="Ma J."/>
        </authorList>
    </citation>
    <scope>NUCLEOTIDE SEQUENCE [LARGE SCALE GENOMIC DNA]</scope>
    <source>
        <strain evidence="11">KCTC 32239</strain>
    </source>
</reference>
<proteinExistence type="inferred from homology"/>
<feature type="transmembrane region" description="Helical" evidence="7">
    <location>
        <begin position="21"/>
        <end position="42"/>
    </location>
</feature>
<accession>A0ABQ3B3D3</accession>
<dbReference type="PANTHER" id="PTHR30572">
    <property type="entry name" value="MEMBRANE COMPONENT OF TRANSPORTER-RELATED"/>
    <property type="match status" value="1"/>
</dbReference>
<feature type="domain" description="MacB-like periplasmic core" evidence="9">
    <location>
        <begin position="515"/>
        <end position="654"/>
    </location>
</feature>
<evidence type="ECO:0000256" key="2">
    <source>
        <dbReference type="ARBA" id="ARBA00022475"/>
    </source>
</evidence>
<feature type="transmembrane region" description="Helical" evidence="7">
    <location>
        <begin position="289"/>
        <end position="311"/>
    </location>
</feature>
<keyword evidence="3 7" id="KW-0812">Transmembrane</keyword>
<keyword evidence="2" id="KW-1003">Cell membrane</keyword>
<dbReference type="Proteomes" id="UP000619761">
    <property type="component" value="Unassembled WGS sequence"/>
</dbReference>
<feature type="domain" description="ABC3 transporter permease C-terminal" evidence="8">
    <location>
        <begin position="295"/>
        <end position="403"/>
    </location>
</feature>
<feature type="transmembrane region" description="Helical" evidence="7">
    <location>
        <begin position="778"/>
        <end position="804"/>
    </location>
</feature>
<feature type="transmembrane region" description="Helical" evidence="7">
    <location>
        <begin position="342"/>
        <end position="364"/>
    </location>
</feature>
<comment type="similarity">
    <text evidence="6">Belongs to the ABC-4 integral membrane protein family.</text>
</comment>
<dbReference type="InterPro" id="IPR003838">
    <property type="entry name" value="ABC3_permease_C"/>
</dbReference>
<evidence type="ECO:0000256" key="6">
    <source>
        <dbReference type="ARBA" id="ARBA00038076"/>
    </source>
</evidence>
<feature type="transmembrane region" description="Helical" evidence="7">
    <location>
        <begin position="746"/>
        <end position="766"/>
    </location>
</feature>
<feature type="domain" description="ABC3 transporter permease C-terminal" evidence="8">
    <location>
        <begin position="696"/>
        <end position="807"/>
    </location>
</feature>
<keyword evidence="4 7" id="KW-1133">Transmembrane helix</keyword>
<evidence type="ECO:0000259" key="8">
    <source>
        <dbReference type="Pfam" id="PF02687"/>
    </source>
</evidence>
<protein>
    <recommendedName>
        <fullName evidence="12">ABC transporter permease</fullName>
    </recommendedName>
</protein>
<feature type="transmembrane region" description="Helical" evidence="7">
    <location>
        <begin position="434"/>
        <end position="454"/>
    </location>
</feature>
<dbReference type="Pfam" id="PF02687">
    <property type="entry name" value="FtsX"/>
    <property type="match status" value="2"/>
</dbReference>
<dbReference type="InterPro" id="IPR050250">
    <property type="entry name" value="Macrolide_Exporter_MacB"/>
</dbReference>
<organism evidence="10 11">
    <name type="scientific">Cellvibrio zantedeschiae</name>
    <dbReference type="NCBI Taxonomy" id="1237077"/>
    <lineage>
        <taxon>Bacteria</taxon>
        <taxon>Pseudomonadati</taxon>
        <taxon>Pseudomonadota</taxon>
        <taxon>Gammaproteobacteria</taxon>
        <taxon>Cellvibrionales</taxon>
        <taxon>Cellvibrionaceae</taxon>
        <taxon>Cellvibrio</taxon>
    </lineage>
</organism>
<comment type="subcellular location">
    <subcellularLocation>
        <location evidence="1">Cell membrane</location>
        <topology evidence="1">Multi-pass membrane protein</topology>
    </subcellularLocation>
</comment>
<dbReference type="EMBL" id="BMYZ01000001">
    <property type="protein sequence ID" value="GGY74714.1"/>
    <property type="molecule type" value="Genomic_DNA"/>
</dbReference>
<dbReference type="InterPro" id="IPR025857">
    <property type="entry name" value="MacB_PCD"/>
</dbReference>
<name>A0ABQ3B3D3_9GAMM</name>
<feature type="domain" description="MacB-like periplasmic core" evidence="9">
    <location>
        <begin position="25"/>
        <end position="238"/>
    </location>
</feature>